<proteinExistence type="predicted"/>
<dbReference type="AlphaFoldDB" id="Q9HFH1"/>
<dbReference type="EMBL" id="AJ278986">
    <property type="protein sequence ID" value="CAC08230.1"/>
    <property type="molecule type" value="Genomic_DNA"/>
</dbReference>
<sequence>MVKTKTDKTFQLLKNSILQDLIDKIEKLDINTKEQLIDELKKEEKPKRKAPTIPKEKQCTKICNDGRKCVVAKCYKNSCWAHLNKEDREAYRSKKAEKI</sequence>
<protein>
    <submittedName>
        <fullName evidence="1">Putative terminal recognition factor</fullName>
    </submittedName>
</protein>
<keyword evidence="1" id="KW-0614">Plasmid</keyword>
<name>Q9HFH1_PICET</name>
<accession>Q9HFH1</accession>
<reference evidence="1" key="1">
    <citation type="journal article" date="2001" name="Yeast">
        <title>Genome organization of the linear cytoplasmic element pPE1B from Pichia etchellsii.</title>
        <authorList>
            <person name="Klassen R."/>
            <person name="Tontsidou L."/>
            <person name="Larsen M."/>
            <person name="Meinhardt F."/>
        </authorList>
    </citation>
    <scope>NUCLEOTIDE SEQUENCE</scope>
    <source>
        <strain evidence="1">CBS2011</strain>
        <plasmid evidence="1">pPE1B</plasmid>
    </source>
</reference>
<geneLocation type="plasmid" evidence="1">
    <name>pPE1B</name>
</geneLocation>
<organism evidence="1">
    <name type="scientific">Pichia etchellsii</name>
    <name type="common">Yeast</name>
    <dbReference type="NCBI Taxonomy" id="28550"/>
    <lineage>
        <taxon>Eukaryota</taxon>
        <taxon>Fungi</taxon>
        <taxon>Dikarya</taxon>
        <taxon>Ascomycota</taxon>
        <taxon>Saccharomycotina</taxon>
        <taxon>Pichiomycetes</taxon>
        <taxon>Debaryomycetaceae</taxon>
        <taxon>Schwanniomyces</taxon>
    </lineage>
</organism>
<evidence type="ECO:0000313" key="1">
    <source>
        <dbReference type="EMBL" id="CAC08230.1"/>
    </source>
</evidence>